<sequence>MASEWSIIGGVIIDT</sequence>
<reference evidence="1" key="1">
    <citation type="submission" date="2021-02" db="EMBL/GenBank/DDBJ databases">
        <authorList>
            <person name="Nowell W R."/>
        </authorList>
    </citation>
    <scope>NUCLEOTIDE SEQUENCE</scope>
</reference>
<feature type="non-terminal residue" evidence="1">
    <location>
        <position position="15"/>
    </location>
</feature>
<name>A0A820D489_9BILA</name>
<dbReference type="Proteomes" id="UP000663823">
    <property type="component" value="Unassembled WGS sequence"/>
</dbReference>
<comment type="caution">
    <text evidence="1">The sequence shown here is derived from an EMBL/GenBank/DDBJ whole genome shotgun (WGS) entry which is preliminary data.</text>
</comment>
<evidence type="ECO:0000313" key="1">
    <source>
        <dbReference type="EMBL" id="CAF4229232.1"/>
    </source>
</evidence>
<dbReference type="EMBL" id="CAJOAX010026992">
    <property type="protein sequence ID" value="CAF4229232.1"/>
    <property type="molecule type" value="Genomic_DNA"/>
</dbReference>
<evidence type="ECO:0000313" key="2">
    <source>
        <dbReference type="Proteomes" id="UP000663823"/>
    </source>
</evidence>
<proteinExistence type="predicted"/>
<accession>A0A820D489</accession>
<protein>
    <submittedName>
        <fullName evidence="1">Uncharacterized protein</fullName>
    </submittedName>
</protein>
<gene>
    <name evidence="1" type="ORF">OTI717_LOCUS39674</name>
</gene>
<organism evidence="1 2">
    <name type="scientific">Rotaria sordida</name>
    <dbReference type="NCBI Taxonomy" id="392033"/>
    <lineage>
        <taxon>Eukaryota</taxon>
        <taxon>Metazoa</taxon>
        <taxon>Spiralia</taxon>
        <taxon>Gnathifera</taxon>
        <taxon>Rotifera</taxon>
        <taxon>Eurotatoria</taxon>
        <taxon>Bdelloidea</taxon>
        <taxon>Philodinida</taxon>
        <taxon>Philodinidae</taxon>
        <taxon>Rotaria</taxon>
    </lineage>
</organism>